<dbReference type="InterPro" id="IPR043502">
    <property type="entry name" value="DNA/RNA_pol_sf"/>
</dbReference>
<feature type="domain" description="Reverse transcriptase" evidence="1">
    <location>
        <begin position="429"/>
        <end position="602"/>
    </location>
</feature>
<dbReference type="Gene3D" id="3.60.10.10">
    <property type="entry name" value="Endonuclease/exonuclease/phosphatase"/>
    <property type="match status" value="1"/>
</dbReference>
<reference evidence="2" key="1">
    <citation type="journal article" date="2016" name="Sci. Rep.">
        <title>Molecular characterization of firefly nuptial gifts: a multi-omics approach sheds light on postcopulatory sexual selection.</title>
        <authorList>
            <person name="Al-Wathiqui N."/>
            <person name="Fallon T.R."/>
            <person name="South A."/>
            <person name="Weng J.K."/>
            <person name="Lewis S.M."/>
        </authorList>
    </citation>
    <scope>NUCLEOTIDE SEQUENCE</scope>
</reference>
<dbReference type="Pfam" id="PF00078">
    <property type="entry name" value="RVT_1"/>
    <property type="match status" value="1"/>
</dbReference>
<sequence>MKVSSISLTFPDFRLISHFCRKVRKHGGVMILVKRDIECDSIPIVKTLSAEVDCEISGIIIKRSNMIILTVYRSPLGDFNVFIRTLTILFSKLNVSKNVIVLCGDFNVKFHTSDNQAVYLTDLLHSFGLYPVIYENTRNQSCLDNIFVNFECNFNFNASVFDPNISDHLAQIVYFAARSSEQKHSSKICRPITAVGKLIMYNMLENTDWSFVDDSHIPAEEKFTQFLNIFINTFIFSFPTRIVKQSTSRGFSVNWYNERLRNMREVLRVLNWNYNRFKNENTRILVSTYRKLYKQELSKAKIMANDHFIKASNSKPKAMWQVIKQSSFDSWQPTSNLTSDQFNDFFVNIAEEISASLADQKKDPISYFTNRYIDSSISFDFRELTFNDLRNIIISINNSSCKDHFELTANIVKGVLNVILVPLTKVINACIRESTYPEQLKVSKVVPLHKGGDENLLTNYRPLSIPPVFSKIFEKALKVQIMHYFESNKLLSCSQYGFRANKSTSSAILNLTNNILTCFEANDFCIANFLDLTKAFDCVNHSILINKLAKYNFSGNSLSLLKSYLSARTQYVYFNQSQSNYQSITAGVPQGSVLGPILFLIL</sequence>
<dbReference type="EMBL" id="GEZM01071055">
    <property type="protein sequence ID" value="JAV66098.1"/>
    <property type="molecule type" value="Transcribed_RNA"/>
</dbReference>
<proteinExistence type="predicted"/>
<dbReference type="InterPro" id="IPR000477">
    <property type="entry name" value="RT_dom"/>
</dbReference>
<protein>
    <recommendedName>
        <fullName evidence="1">Reverse transcriptase domain-containing protein</fullName>
    </recommendedName>
</protein>
<dbReference type="GO" id="GO:0071897">
    <property type="term" value="P:DNA biosynthetic process"/>
    <property type="evidence" value="ECO:0007669"/>
    <property type="project" value="UniProtKB-ARBA"/>
</dbReference>
<organism evidence="2">
    <name type="scientific">Photinus pyralis</name>
    <name type="common">Common eastern firefly</name>
    <name type="synonym">Lampyris pyralis</name>
    <dbReference type="NCBI Taxonomy" id="7054"/>
    <lineage>
        <taxon>Eukaryota</taxon>
        <taxon>Metazoa</taxon>
        <taxon>Ecdysozoa</taxon>
        <taxon>Arthropoda</taxon>
        <taxon>Hexapoda</taxon>
        <taxon>Insecta</taxon>
        <taxon>Pterygota</taxon>
        <taxon>Neoptera</taxon>
        <taxon>Endopterygota</taxon>
        <taxon>Coleoptera</taxon>
        <taxon>Polyphaga</taxon>
        <taxon>Elateriformia</taxon>
        <taxon>Elateroidea</taxon>
        <taxon>Lampyridae</taxon>
        <taxon>Lampyrinae</taxon>
        <taxon>Photinus</taxon>
    </lineage>
</organism>
<dbReference type="PANTHER" id="PTHR19446">
    <property type="entry name" value="REVERSE TRANSCRIPTASES"/>
    <property type="match status" value="1"/>
</dbReference>
<dbReference type="CDD" id="cd01650">
    <property type="entry name" value="RT_nLTR_like"/>
    <property type="match status" value="1"/>
</dbReference>
<dbReference type="EMBL" id="GEZM01071056">
    <property type="protein sequence ID" value="JAV66097.1"/>
    <property type="molecule type" value="Transcribed_RNA"/>
</dbReference>
<evidence type="ECO:0000313" key="2">
    <source>
        <dbReference type="EMBL" id="JAV66097.1"/>
    </source>
</evidence>
<evidence type="ECO:0000259" key="1">
    <source>
        <dbReference type="PROSITE" id="PS50878"/>
    </source>
</evidence>
<dbReference type="SUPFAM" id="SSF56219">
    <property type="entry name" value="DNase I-like"/>
    <property type="match status" value="1"/>
</dbReference>
<dbReference type="PROSITE" id="PS50878">
    <property type="entry name" value="RT_POL"/>
    <property type="match status" value="1"/>
</dbReference>
<accession>A0A1Y1L4U6</accession>
<name>A0A1Y1L4U6_PHOPY</name>
<dbReference type="SUPFAM" id="SSF56672">
    <property type="entry name" value="DNA/RNA polymerases"/>
    <property type="match status" value="1"/>
</dbReference>
<dbReference type="AlphaFoldDB" id="A0A1Y1L4U6"/>
<dbReference type="InterPro" id="IPR036691">
    <property type="entry name" value="Endo/exonu/phosph_ase_sf"/>
</dbReference>